<dbReference type="OrthoDB" id="9799199at2"/>
<keyword evidence="10 18" id="KW-0808">Transferase</keyword>
<evidence type="ECO:0000256" key="9">
    <source>
        <dbReference type="ARBA" id="ARBA00022516"/>
    </source>
</evidence>
<dbReference type="InterPro" id="IPR000374">
    <property type="entry name" value="PC_trans"/>
</dbReference>
<dbReference type="PANTHER" id="PTHR46382:SF1">
    <property type="entry name" value="PHOSPHATIDATE CYTIDYLYLTRANSFERASE"/>
    <property type="match status" value="1"/>
</dbReference>
<sequence>MSDTAETTASSGPEAPDRAHRHLAPEAPSSRAGRDLKAAIGVGVSLAAAVALGLFLMPEIFVGIVCLAMVIAVWEMRQALAEHSFAVPLVPVAIGAVSMVVAAYLRGPEALVLATCLSLVAVLVWRVADGLVGAVRDIAAGGFTLVYPCFLAGFAAMMVAEPQGQWRIFVFILVTVFSDIGGYAVGATLGKHPMAPSLSPKKSWEGLAGSVLTCALVAGIAVPLIFDGALWWQGALLGMVVAPVATIGDLVESSIKRDLGVKDMSNLLPGHGGLMDRLDSLALVAPVVWFALRFIAPV</sequence>
<dbReference type="PROSITE" id="PS01315">
    <property type="entry name" value="CDS"/>
    <property type="match status" value="1"/>
</dbReference>
<dbReference type="RefSeq" id="WP_144857236.1">
    <property type="nucleotide sequence ID" value="NZ_BAAAYT010000005.1"/>
</dbReference>
<comment type="similarity">
    <text evidence="5 18">Belongs to the CDS family.</text>
</comment>
<protein>
    <recommendedName>
        <fullName evidence="7 18">Phosphatidate cytidylyltransferase</fullName>
        <ecNumber evidence="6 18">2.7.7.41</ecNumber>
    </recommendedName>
</protein>
<evidence type="ECO:0000313" key="22">
    <source>
        <dbReference type="Proteomes" id="UP000315628"/>
    </source>
</evidence>
<evidence type="ECO:0000256" key="6">
    <source>
        <dbReference type="ARBA" id="ARBA00012487"/>
    </source>
</evidence>
<feature type="transmembrane region" description="Helical" evidence="20">
    <location>
        <begin position="111"/>
        <end position="128"/>
    </location>
</feature>
<feature type="region of interest" description="Disordered" evidence="19">
    <location>
        <begin position="1"/>
        <end position="30"/>
    </location>
</feature>
<gene>
    <name evidence="21" type="ORF">FB557_1764</name>
</gene>
<evidence type="ECO:0000256" key="11">
    <source>
        <dbReference type="ARBA" id="ARBA00022692"/>
    </source>
</evidence>
<evidence type="ECO:0000256" key="17">
    <source>
        <dbReference type="ARBA" id="ARBA00023264"/>
    </source>
</evidence>
<dbReference type="EC" id="2.7.7.41" evidence="6 18"/>
<feature type="transmembrane region" description="Helical" evidence="20">
    <location>
        <begin position="166"/>
        <end position="186"/>
    </location>
</feature>
<feature type="transmembrane region" description="Helical" evidence="20">
    <location>
        <begin position="40"/>
        <end position="73"/>
    </location>
</feature>
<dbReference type="AlphaFoldDB" id="A0A560WA37"/>
<evidence type="ECO:0000256" key="16">
    <source>
        <dbReference type="ARBA" id="ARBA00023209"/>
    </source>
</evidence>
<dbReference type="GO" id="GO:0005886">
    <property type="term" value="C:plasma membrane"/>
    <property type="evidence" value="ECO:0007669"/>
    <property type="project" value="UniProtKB-SubCell"/>
</dbReference>
<comment type="subcellular location">
    <subcellularLocation>
        <location evidence="2">Cell membrane</location>
        <topology evidence="2">Multi-pass membrane protein</topology>
    </subcellularLocation>
</comment>
<keyword evidence="17" id="KW-1208">Phospholipid metabolism</keyword>
<dbReference type="EMBL" id="VIUW01000003">
    <property type="protein sequence ID" value="TWD14355.1"/>
    <property type="molecule type" value="Genomic_DNA"/>
</dbReference>
<dbReference type="UniPathway" id="UPA00557">
    <property type="reaction ID" value="UER00614"/>
</dbReference>
<keyword evidence="12 18" id="KW-0548">Nucleotidyltransferase</keyword>
<keyword evidence="15 20" id="KW-0472">Membrane</keyword>
<keyword evidence="22" id="KW-1185">Reference proteome</keyword>
<feature type="compositionally biased region" description="Polar residues" evidence="19">
    <location>
        <begin position="1"/>
        <end position="11"/>
    </location>
</feature>
<organism evidence="21 22">
    <name type="scientific">Marihabitans asiaticum</name>
    <dbReference type="NCBI Taxonomy" id="415218"/>
    <lineage>
        <taxon>Bacteria</taxon>
        <taxon>Bacillati</taxon>
        <taxon>Actinomycetota</taxon>
        <taxon>Actinomycetes</taxon>
        <taxon>Micrococcales</taxon>
        <taxon>Intrasporangiaceae</taxon>
        <taxon>Marihabitans</taxon>
    </lineage>
</organism>
<evidence type="ECO:0000256" key="15">
    <source>
        <dbReference type="ARBA" id="ARBA00023136"/>
    </source>
</evidence>
<evidence type="ECO:0000256" key="4">
    <source>
        <dbReference type="ARBA" id="ARBA00005189"/>
    </source>
</evidence>
<dbReference type="GO" id="GO:0016024">
    <property type="term" value="P:CDP-diacylglycerol biosynthetic process"/>
    <property type="evidence" value="ECO:0007669"/>
    <property type="project" value="UniProtKB-UniPathway"/>
</dbReference>
<evidence type="ECO:0000313" key="21">
    <source>
        <dbReference type="EMBL" id="TWD14355.1"/>
    </source>
</evidence>
<evidence type="ECO:0000256" key="7">
    <source>
        <dbReference type="ARBA" id="ARBA00019373"/>
    </source>
</evidence>
<evidence type="ECO:0000256" key="3">
    <source>
        <dbReference type="ARBA" id="ARBA00005119"/>
    </source>
</evidence>
<feature type="transmembrane region" description="Helical" evidence="20">
    <location>
        <begin position="140"/>
        <end position="160"/>
    </location>
</feature>
<comment type="pathway">
    <text evidence="4">Lipid metabolism.</text>
</comment>
<keyword evidence="11 18" id="KW-0812">Transmembrane</keyword>
<comment type="pathway">
    <text evidence="3 18">Phospholipid metabolism; CDP-diacylglycerol biosynthesis; CDP-diacylglycerol from sn-glycerol 3-phosphate: step 3/3.</text>
</comment>
<keyword evidence="8" id="KW-1003">Cell membrane</keyword>
<dbReference type="Proteomes" id="UP000315628">
    <property type="component" value="Unassembled WGS sequence"/>
</dbReference>
<dbReference type="GO" id="GO:0004605">
    <property type="term" value="F:phosphatidate cytidylyltransferase activity"/>
    <property type="evidence" value="ECO:0007669"/>
    <property type="project" value="UniProtKB-EC"/>
</dbReference>
<evidence type="ECO:0000256" key="1">
    <source>
        <dbReference type="ARBA" id="ARBA00001698"/>
    </source>
</evidence>
<dbReference type="PANTHER" id="PTHR46382">
    <property type="entry name" value="PHOSPHATIDATE CYTIDYLYLTRANSFERASE"/>
    <property type="match status" value="1"/>
</dbReference>
<keyword evidence="9" id="KW-0444">Lipid biosynthesis</keyword>
<evidence type="ECO:0000256" key="12">
    <source>
        <dbReference type="ARBA" id="ARBA00022695"/>
    </source>
</evidence>
<accession>A0A560WA37</accession>
<evidence type="ECO:0000256" key="18">
    <source>
        <dbReference type="RuleBase" id="RU003938"/>
    </source>
</evidence>
<proteinExistence type="inferred from homology"/>
<evidence type="ECO:0000256" key="13">
    <source>
        <dbReference type="ARBA" id="ARBA00022989"/>
    </source>
</evidence>
<reference evidence="21 22" key="1">
    <citation type="submission" date="2019-06" db="EMBL/GenBank/DDBJ databases">
        <title>Sequencing the genomes of 1000 actinobacteria strains.</title>
        <authorList>
            <person name="Klenk H.-P."/>
        </authorList>
    </citation>
    <scope>NUCLEOTIDE SEQUENCE [LARGE SCALE GENOMIC DNA]</scope>
    <source>
        <strain evidence="21 22">DSM 18935</strain>
    </source>
</reference>
<evidence type="ECO:0000256" key="10">
    <source>
        <dbReference type="ARBA" id="ARBA00022679"/>
    </source>
</evidence>
<keyword evidence="13 20" id="KW-1133">Transmembrane helix</keyword>
<evidence type="ECO:0000256" key="5">
    <source>
        <dbReference type="ARBA" id="ARBA00010185"/>
    </source>
</evidence>
<evidence type="ECO:0000256" key="8">
    <source>
        <dbReference type="ARBA" id="ARBA00022475"/>
    </source>
</evidence>
<evidence type="ECO:0000256" key="20">
    <source>
        <dbReference type="SAM" id="Phobius"/>
    </source>
</evidence>
<evidence type="ECO:0000256" key="14">
    <source>
        <dbReference type="ARBA" id="ARBA00023098"/>
    </source>
</evidence>
<feature type="transmembrane region" description="Helical" evidence="20">
    <location>
        <begin position="207"/>
        <end position="226"/>
    </location>
</feature>
<comment type="caution">
    <text evidence="21">The sequence shown here is derived from an EMBL/GenBank/DDBJ whole genome shotgun (WGS) entry which is preliminary data.</text>
</comment>
<evidence type="ECO:0000256" key="19">
    <source>
        <dbReference type="SAM" id="MobiDB-lite"/>
    </source>
</evidence>
<name>A0A560WA37_9MICO</name>
<comment type="catalytic activity">
    <reaction evidence="1 18">
        <text>a 1,2-diacyl-sn-glycero-3-phosphate + CTP + H(+) = a CDP-1,2-diacyl-sn-glycerol + diphosphate</text>
        <dbReference type="Rhea" id="RHEA:16229"/>
        <dbReference type="ChEBI" id="CHEBI:15378"/>
        <dbReference type="ChEBI" id="CHEBI:33019"/>
        <dbReference type="ChEBI" id="CHEBI:37563"/>
        <dbReference type="ChEBI" id="CHEBI:58332"/>
        <dbReference type="ChEBI" id="CHEBI:58608"/>
        <dbReference type="EC" id="2.7.7.41"/>
    </reaction>
</comment>
<evidence type="ECO:0000256" key="2">
    <source>
        <dbReference type="ARBA" id="ARBA00004651"/>
    </source>
</evidence>
<feature type="transmembrane region" description="Helical" evidence="20">
    <location>
        <begin position="85"/>
        <end position="105"/>
    </location>
</feature>
<dbReference type="Pfam" id="PF01148">
    <property type="entry name" value="CTP_transf_1"/>
    <property type="match status" value="1"/>
</dbReference>
<keyword evidence="14" id="KW-0443">Lipid metabolism</keyword>
<keyword evidence="16" id="KW-0594">Phospholipid biosynthesis</keyword>